<dbReference type="Gene3D" id="2.40.30.10">
    <property type="entry name" value="Translation factors"/>
    <property type="match status" value="1"/>
</dbReference>
<dbReference type="InterPro" id="IPR012675">
    <property type="entry name" value="Beta-grasp_dom_sf"/>
</dbReference>
<keyword evidence="4" id="KW-1185">Reference proteome</keyword>
<dbReference type="Pfam" id="PF00175">
    <property type="entry name" value="NAD_binding_1"/>
    <property type="match status" value="1"/>
</dbReference>
<proteinExistence type="predicted"/>
<dbReference type="PANTHER" id="PTHR47354">
    <property type="entry name" value="NADH OXIDOREDUCTASE HCR"/>
    <property type="match status" value="1"/>
</dbReference>
<evidence type="ECO:0000259" key="1">
    <source>
        <dbReference type="PROSITE" id="PS51085"/>
    </source>
</evidence>
<dbReference type="OrthoDB" id="9792185at2"/>
<reference evidence="3 4" key="1">
    <citation type="submission" date="2019-06" db="EMBL/GenBank/DDBJ databases">
        <title>Whole genome sequence for Rhodospirillaceae sp. R148.</title>
        <authorList>
            <person name="Wang G."/>
        </authorList>
    </citation>
    <scope>NUCLEOTIDE SEQUENCE [LARGE SCALE GENOMIC DNA]</scope>
    <source>
        <strain evidence="3 4">R148</strain>
    </source>
</reference>
<dbReference type="PROSITE" id="PS00197">
    <property type="entry name" value="2FE2S_FER_1"/>
    <property type="match status" value="1"/>
</dbReference>
<feature type="domain" description="2Fe-2S ferredoxin-type" evidence="1">
    <location>
        <begin position="236"/>
        <end position="321"/>
    </location>
</feature>
<dbReference type="Gene3D" id="3.10.20.30">
    <property type="match status" value="1"/>
</dbReference>
<gene>
    <name evidence="3" type="ORF">FKG95_12400</name>
</gene>
<dbReference type="AlphaFoldDB" id="A0A545TQM6"/>
<dbReference type="Proteomes" id="UP000315252">
    <property type="component" value="Unassembled WGS sequence"/>
</dbReference>
<dbReference type="InterPro" id="IPR039261">
    <property type="entry name" value="FNR_nucleotide-bd"/>
</dbReference>
<dbReference type="InterPro" id="IPR017927">
    <property type="entry name" value="FAD-bd_FR_type"/>
</dbReference>
<evidence type="ECO:0000313" key="3">
    <source>
        <dbReference type="EMBL" id="TQV79526.1"/>
    </source>
</evidence>
<dbReference type="InterPro" id="IPR017938">
    <property type="entry name" value="Riboflavin_synthase-like_b-brl"/>
</dbReference>
<dbReference type="InterPro" id="IPR001433">
    <property type="entry name" value="OxRdtase_FAD/NAD-bd"/>
</dbReference>
<dbReference type="InterPro" id="IPR001041">
    <property type="entry name" value="2Fe-2S_ferredoxin-type"/>
</dbReference>
<dbReference type="SUPFAM" id="SSF54292">
    <property type="entry name" value="2Fe-2S ferredoxin-like"/>
    <property type="match status" value="1"/>
</dbReference>
<dbReference type="InterPro" id="IPR036010">
    <property type="entry name" value="2Fe-2S_ferredoxin-like_sf"/>
</dbReference>
<dbReference type="InterPro" id="IPR006058">
    <property type="entry name" value="2Fe2S_fd_BS"/>
</dbReference>
<dbReference type="Pfam" id="PF00111">
    <property type="entry name" value="Fer2"/>
    <property type="match status" value="1"/>
</dbReference>
<dbReference type="CDD" id="cd00207">
    <property type="entry name" value="fer2"/>
    <property type="match status" value="1"/>
</dbReference>
<dbReference type="PROSITE" id="PS51085">
    <property type="entry name" value="2FE2S_FER_2"/>
    <property type="match status" value="1"/>
</dbReference>
<dbReference type="PRINTS" id="PR00409">
    <property type="entry name" value="PHDIOXRDTASE"/>
</dbReference>
<evidence type="ECO:0000313" key="4">
    <source>
        <dbReference type="Proteomes" id="UP000315252"/>
    </source>
</evidence>
<protein>
    <submittedName>
        <fullName evidence="3">Oxidoreductase</fullName>
    </submittedName>
</protein>
<dbReference type="SUPFAM" id="SSF52343">
    <property type="entry name" value="Ferredoxin reductase-like, C-terminal NADP-linked domain"/>
    <property type="match status" value="1"/>
</dbReference>
<dbReference type="GO" id="GO:0051537">
    <property type="term" value="F:2 iron, 2 sulfur cluster binding"/>
    <property type="evidence" value="ECO:0007669"/>
    <property type="project" value="InterPro"/>
</dbReference>
<name>A0A545TQM6_9PROT</name>
<comment type="caution">
    <text evidence="3">The sequence shown here is derived from an EMBL/GenBank/DDBJ whole genome shotgun (WGS) entry which is preliminary data.</text>
</comment>
<organism evidence="3 4">
    <name type="scientific">Denitrobaculum tricleocarpae</name>
    <dbReference type="NCBI Taxonomy" id="2591009"/>
    <lineage>
        <taxon>Bacteria</taxon>
        <taxon>Pseudomonadati</taxon>
        <taxon>Pseudomonadota</taxon>
        <taxon>Alphaproteobacteria</taxon>
        <taxon>Rhodospirillales</taxon>
        <taxon>Rhodospirillaceae</taxon>
        <taxon>Denitrobaculum</taxon>
    </lineage>
</organism>
<dbReference type="CDD" id="cd06185">
    <property type="entry name" value="PDR_like"/>
    <property type="match status" value="1"/>
</dbReference>
<dbReference type="GO" id="GO:0016491">
    <property type="term" value="F:oxidoreductase activity"/>
    <property type="evidence" value="ECO:0007669"/>
    <property type="project" value="InterPro"/>
</dbReference>
<dbReference type="EMBL" id="VHSH01000004">
    <property type="protein sequence ID" value="TQV79526.1"/>
    <property type="molecule type" value="Genomic_DNA"/>
</dbReference>
<dbReference type="InterPro" id="IPR050415">
    <property type="entry name" value="MRET"/>
</dbReference>
<dbReference type="Gene3D" id="3.40.50.80">
    <property type="entry name" value="Nucleotide-binding domain of ferredoxin-NADP reductase (FNR) module"/>
    <property type="match status" value="1"/>
</dbReference>
<accession>A0A545TQM6</accession>
<feature type="domain" description="FAD-binding FR-type" evidence="2">
    <location>
        <begin position="1"/>
        <end position="108"/>
    </location>
</feature>
<dbReference type="PANTHER" id="PTHR47354:SF2">
    <property type="entry name" value="BLR2392 PROTEIN"/>
    <property type="match status" value="1"/>
</dbReference>
<dbReference type="SUPFAM" id="SSF63380">
    <property type="entry name" value="Riboflavin synthase domain-like"/>
    <property type="match status" value="1"/>
</dbReference>
<evidence type="ECO:0000259" key="2">
    <source>
        <dbReference type="PROSITE" id="PS51384"/>
    </source>
</evidence>
<dbReference type="RefSeq" id="WP_142896702.1">
    <property type="nucleotide sequence ID" value="NZ_ML660055.1"/>
</dbReference>
<sequence length="321" mass="34263">MSTLELKVIAVTEEAPMVRSFELASTAGDDLPGYSPGSHIRVSLPNGDDRPYSLVNLDPGVEPTQGGSRYRLGVRLEEASQGGSSFMHGLKPGDRLSVTLPKNDFALIDGPAPVVLMAGGIGITPIASMASALLRQKRDFILHYSGRAQGSLAFIAPLRALLGEKLIEHYDDLSGGYLDAGVLLSAADPESHLYVCGPKPMIEAVQAAARQRGWPEERIHFELFTPPVAQTGDKPFEVEIASSGESFTVPVGKSIIEVLEAAGQDLIYDCQRGDCGICQTDVISGEPDHRDVVLTDSEKASGKVMQICVSRAHSAKLVLDL</sequence>
<dbReference type="PROSITE" id="PS51384">
    <property type="entry name" value="FAD_FR"/>
    <property type="match status" value="1"/>
</dbReference>